<comment type="caution">
    <text evidence="1">The sequence shown here is derived from an EMBL/GenBank/DDBJ whole genome shotgun (WGS) entry which is preliminary data.</text>
</comment>
<sequence>MSIVNLVRTVYFRNMGMLPFGILQGVSRSMPCNRVIFLVRESPTLGAGTSQTHPTSHYPGSSMETRSIRFWPLTIVRSRMNKDWIPWVRRAKLF</sequence>
<proteinExistence type="predicted"/>
<gene>
    <name evidence="1" type="ORF">P691DRAFT_575806</name>
</gene>
<organism evidence="1 2">
    <name type="scientific">Macrolepiota fuliginosa MF-IS2</name>
    <dbReference type="NCBI Taxonomy" id="1400762"/>
    <lineage>
        <taxon>Eukaryota</taxon>
        <taxon>Fungi</taxon>
        <taxon>Dikarya</taxon>
        <taxon>Basidiomycota</taxon>
        <taxon>Agaricomycotina</taxon>
        <taxon>Agaricomycetes</taxon>
        <taxon>Agaricomycetidae</taxon>
        <taxon>Agaricales</taxon>
        <taxon>Agaricineae</taxon>
        <taxon>Agaricaceae</taxon>
        <taxon>Macrolepiota</taxon>
    </lineage>
</organism>
<name>A0A9P5XGL4_9AGAR</name>
<accession>A0A9P5XGL4</accession>
<dbReference type="EMBL" id="MU151138">
    <property type="protein sequence ID" value="KAF9449165.1"/>
    <property type="molecule type" value="Genomic_DNA"/>
</dbReference>
<evidence type="ECO:0000313" key="2">
    <source>
        <dbReference type="Proteomes" id="UP000807342"/>
    </source>
</evidence>
<protein>
    <submittedName>
        <fullName evidence="1">Uncharacterized protein</fullName>
    </submittedName>
</protein>
<keyword evidence="2" id="KW-1185">Reference proteome</keyword>
<dbReference type="Proteomes" id="UP000807342">
    <property type="component" value="Unassembled WGS sequence"/>
</dbReference>
<evidence type="ECO:0000313" key="1">
    <source>
        <dbReference type="EMBL" id="KAF9449165.1"/>
    </source>
</evidence>
<reference evidence="1" key="1">
    <citation type="submission" date="2020-11" db="EMBL/GenBank/DDBJ databases">
        <authorList>
            <consortium name="DOE Joint Genome Institute"/>
            <person name="Ahrendt S."/>
            <person name="Riley R."/>
            <person name="Andreopoulos W."/>
            <person name="Labutti K."/>
            <person name="Pangilinan J."/>
            <person name="Ruiz-Duenas F.J."/>
            <person name="Barrasa J.M."/>
            <person name="Sanchez-Garcia M."/>
            <person name="Camarero S."/>
            <person name="Miyauchi S."/>
            <person name="Serrano A."/>
            <person name="Linde D."/>
            <person name="Babiker R."/>
            <person name="Drula E."/>
            <person name="Ayuso-Fernandez I."/>
            <person name="Pacheco R."/>
            <person name="Padilla G."/>
            <person name="Ferreira P."/>
            <person name="Barriuso J."/>
            <person name="Kellner H."/>
            <person name="Castanera R."/>
            <person name="Alfaro M."/>
            <person name="Ramirez L."/>
            <person name="Pisabarro A.G."/>
            <person name="Kuo A."/>
            <person name="Tritt A."/>
            <person name="Lipzen A."/>
            <person name="He G."/>
            <person name="Yan M."/>
            <person name="Ng V."/>
            <person name="Cullen D."/>
            <person name="Martin F."/>
            <person name="Rosso M.-N."/>
            <person name="Henrissat B."/>
            <person name="Hibbett D."/>
            <person name="Martinez A.T."/>
            <person name="Grigoriev I.V."/>
        </authorList>
    </citation>
    <scope>NUCLEOTIDE SEQUENCE</scope>
    <source>
        <strain evidence="1">MF-IS2</strain>
    </source>
</reference>
<dbReference type="AlphaFoldDB" id="A0A9P5XGL4"/>